<evidence type="ECO:0000313" key="4">
    <source>
        <dbReference type="Proteomes" id="UP000475214"/>
    </source>
</evidence>
<dbReference type="Proteomes" id="UP000475214">
    <property type="component" value="Unassembled WGS sequence"/>
</dbReference>
<name>A0A6L9SAG2_9ACTN</name>
<reference evidence="3 4" key="1">
    <citation type="submission" date="2020-02" db="EMBL/GenBank/DDBJ databases">
        <authorList>
            <person name="Li X.-J."/>
            <person name="Han X.-M."/>
        </authorList>
    </citation>
    <scope>NUCLEOTIDE SEQUENCE [LARGE SCALE GENOMIC DNA]</scope>
    <source>
        <strain evidence="3 4">CCTCC AB 2017055</strain>
    </source>
</reference>
<dbReference type="PANTHER" id="PTHR28004">
    <property type="entry name" value="ZGC:162816-RELATED"/>
    <property type="match status" value="1"/>
</dbReference>
<dbReference type="Gene3D" id="3.20.20.10">
    <property type="entry name" value="Alanine racemase"/>
    <property type="match status" value="1"/>
</dbReference>
<evidence type="ECO:0000313" key="3">
    <source>
        <dbReference type="EMBL" id="NEE02099.1"/>
    </source>
</evidence>
<protein>
    <submittedName>
        <fullName evidence="3">Amino acid deaminase/aldolase</fullName>
    </submittedName>
</protein>
<accession>A0A6L9SAG2</accession>
<dbReference type="Pfam" id="PF01168">
    <property type="entry name" value="Ala_racemase_N"/>
    <property type="match status" value="1"/>
</dbReference>
<dbReference type="PANTHER" id="PTHR28004:SF2">
    <property type="entry name" value="D-SERINE DEHYDRATASE"/>
    <property type="match status" value="1"/>
</dbReference>
<dbReference type="GO" id="GO:0008721">
    <property type="term" value="F:D-serine ammonia-lyase activity"/>
    <property type="evidence" value="ECO:0007669"/>
    <property type="project" value="TreeGrafter"/>
</dbReference>
<proteinExistence type="predicted"/>
<comment type="caution">
    <text evidence="3">The sequence shown here is derived from an EMBL/GenBank/DDBJ whole genome shotgun (WGS) entry which is preliminary data.</text>
</comment>
<feature type="domain" description="Alanine racemase N-terminal" evidence="2">
    <location>
        <begin position="19"/>
        <end position="268"/>
    </location>
</feature>
<evidence type="ECO:0000256" key="1">
    <source>
        <dbReference type="SAM" id="MobiDB-lite"/>
    </source>
</evidence>
<dbReference type="InterPro" id="IPR001608">
    <property type="entry name" value="Ala_racemase_N"/>
</dbReference>
<evidence type="ECO:0000259" key="2">
    <source>
        <dbReference type="Pfam" id="PF01168"/>
    </source>
</evidence>
<dbReference type="InterPro" id="IPR051466">
    <property type="entry name" value="D-amino_acid_metab_enzyme"/>
</dbReference>
<sequence length="395" mass="42276">MRHRLNSAIGDDDVPLAAVDLDAWDSNADELVRLAAGKPIRIVSAAVRNRTLLRQLLARDGFSGVLAYTLREAVWLVGTGICDDAVVAYPSADRRALSRLVGEEHLAGRITIMVDDIAQLDLVDAVAPPEARAELRVCLDLDCSWQALGGRLRLGPLRSPLRTPEDMARLARAVVARPGFRLVGIQAYEAHVAAAHDAPPHGRVRAYLRRLMRKRADQDLASRRAAVVDAVRDICDLEFVTAGGTGSIRSTAADASVTEVAAGSGLLGPTLLDRSEDFVPLPAAFFALPVVRRPRNGVVTVAGGGYVASGAAGRDRLPVPWLPEGLKLGTPEGAGQTQTPLHGPTADGLALGDLVWFRHAKAGELAERFDSYHLVRGERLVDTAPTYRGDGKTFL</sequence>
<dbReference type="InterPro" id="IPR029066">
    <property type="entry name" value="PLP-binding_barrel"/>
</dbReference>
<gene>
    <name evidence="3" type="ORF">G1H10_18150</name>
</gene>
<dbReference type="AlphaFoldDB" id="A0A6L9SAG2"/>
<dbReference type="GO" id="GO:0036088">
    <property type="term" value="P:D-serine catabolic process"/>
    <property type="evidence" value="ECO:0007669"/>
    <property type="project" value="TreeGrafter"/>
</dbReference>
<dbReference type="EMBL" id="JAAGOA010000013">
    <property type="protein sequence ID" value="NEE02099.1"/>
    <property type="molecule type" value="Genomic_DNA"/>
</dbReference>
<dbReference type="SUPFAM" id="SSF51419">
    <property type="entry name" value="PLP-binding barrel"/>
    <property type="match status" value="1"/>
</dbReference>
<organism evidence="3 4">
    <name type="scientific">Phytoactinopolyspora halotolerans</name>
    <dbReference type="NCBI Taxonomy" id="1981512"/>
    <lineage>
        <taxon>Bacteria</taxon>
        <taxon>Bacillati</taxon>
        <taxon>Actinomycetota</taxon>
        <taxon>Actinomycetes</taxon>
        <taxon>Jiangellales</taxon>
        <taxon>Jiangellaceae</taxon>
        <taxon>Phytoactinopolyspora</taxon>
    </lineage>
</organism>
<feature type="region of interest" description="Disordered" evidence="1">
    <location>
        <begin position="322"/>
        <end position="341"/>
    </location>
</feature>
<keyword evidence="4" id="KW-1185">Reference proteome</keyword>